<protein>
    <submittedName>
        <fullName evidence="2">Fe-S cluster assembly protein SufD</fullName>
    </submittedName>
</protein>
<organism evidence="2 3">
    <name type="scientific">Brytella acorum</name>
    <dbReference type="NCBI Taxonomy" id="2959299"/>
    <lineage>
        <taxon>Bacteria</taxon>
        <taxon>Pseudomonadati</taxon>
        <taxon>Pseudomonadota</taxon>
        <taxon>Alphaproteobacteria</taxon>
        <taxon>Acetobacterales</taxon>
        <taxon>Acetobacteraceae</taxon>
        <taxon>Brytella</taxon>
    </lineage>
</organism>
<dbReference type="EMBL" id="CATKSH010000002">
    <property type="protein sequence ID" value="CAI9119623.1"/>
    <property type="molecule type" value="Genomic_DNA"/>
</dbReference>
<proteinExistence type="predicted"/>
<evidence type="ECO:0000313" key="2">
    <source>
        <dbReference type="EMBL" id="CAI9119623.1"/>
    </source>
</evidence>
<dbReference type="InterPro" id="IPR037284">
    <property type="entry name" value="SUF_FeS_clus_asmbl_SufBD_sf"/>
</dbReference>
<accession>A0AA35UEK5</accession>
<dbReference type="SUPFAM" id="SSF101960">
    <property type="entry name" value="Stabilizer of iron transporter SufD"/>
    <property type="match status" value="1"/>
</dbReference>
<dbReference type="RefSeq" id="WP_289841673.1">
    <property type="nucleotide sequence ID" value="NZ_CATKSH010000002.1"/>
</dbReference>
<dbReference type="InterPro" id="IPR011542">
    <property type="entry name" value="SUF_FeS_clus_asmbl_SufD"/>
</dbReference>
<sequence length="409" mass="44403">MSSGAIAKKTETRALQSFLKRAGKSAALPVLKSEGLPHRGIEAWHYTSLRVLEDLDFAEATPLGEVDAQELLRNLVPDLTDGPRVVFVNGFFMPSLSSLPAGVTVVEREAVSAETHPLTVLNAALGRGGVRFHVPEGVDAGNLAIVSLSSAEHPISTHLRHEIALAPGARLTLLEIHAGQGTYLSNPVLRFDVSKAASVRHVKLQADSDTSFHLAFVEGNVAEEGTYDSFTLTLGGRLARHEVRCAMRGLHGNVHVNAAQILDGERHADLTSRITHAAPHCNSRQTVKNVITDAAHAVFQGKIEVERIAQKTDGYQMNQALLLSDRAQIDSKPELEIYADDVKCSHGATIGALDDEQLFYLRSRGIPEIEAKAILVRAFLGDALDLIVDEGLRSWLDARVDAWWAKQVN</sequence>
<gene>
    <name evidence="2" type="primary">sufD</name>
    <name evidence="2" type="ORF">LMG32879_000441</name>
</gene>
<dbReference type="AlphaFoldDB" id="A0AA35UEK5"/>
<dbReference type="NCBIfam" id="TIGR01981">
    <property type="entry name" value="sufD"/>
    <property type="match status" value="1"/>
</dbReference>
<evidence type="ECO:0000259" key="1">
    <source>
        <dbReference type="Pfam" id="PF01458"/>
    </source>
</evidence>
<dbReference type="GO" id="GO:0016226">
    <property type="term" value="P:iron-sulfur cluster assembly"/>
    <property type="evidence" value="ECO:0007669"/>
    <property type="project" value="InterPro"/>
</dbReference>
<dbReference type="PANTHER" id="PTHR43575:SF1">
    <property type="entry name" value="PROTEIN ABCI7, CHLOROPLASTIC"/>
    <property type="match status" value="1"/>
</dbReference>
<dbReference type="Pfam" id="PF01458">
    <property type="entry name" value="SUFBD_core"/>
    <property type="match status" value="1"/>
</dbReference>
<evidence type="ECO:0000313" key="3">
    <source>
        <dbReference type="Proteomes" id="UP001176960"/>
    </source>
</evidence>
<dbReference type="Proteomes" id="UP001176960">
    <property type="component" value="Unassembled WGS sequence"/>
</dbReference>
<reference evidence="2" key="1">
    <citation type="submission" date="2023-03" db="EMBL/GenBank/DDBJ databases">
        <authorList>
            <person name="Cleenwerck I."/>
        </authorList>
    </citation>
    <scope>NUCLEOTIDE SEQUENCE</scope>
    <source>
        <strain evidence="2">LMG 32879</strain>
    </source>
</reference>
<keyword evidence="3" id="KW-1185">Reference proteome</keyword>
<dbReference type="InterPro" id="IPR000825">
    <property type="entry name" value="SUF_FeS_clus_asmbl_SufBD_core"/>
</dbReference>
<name>A0AA35UEK5_9PROT</name>
<dbReference type="InterPro" id="IPR055346">
    <property type="entry name" value="Fe-S_cluster_assembly_SufBD"/>
</dbReference>
<dbReference type="PANTHER" id="PTHR43575">
    <property type="entry name" value="PROTEIN ABCI7, CHLOROPLASTIC"/>
    <property type="match status" value="1"/>
</dbReference>
<comment type="caution">
    <text evidence="2">The sequence shown here is derived from an EMBL/GenBank/DDBJ whole genome shotgun (WGS) entry which is preliminary data.</text>
</comment>
<feature type="domain" description="SUF system FeS cluster assembly SufBD core" evidence="1">
    <location>
        <begin position="156"/>
        <end position="379"/>
    </location>
</feature>